<proteinExistence type="predicted"/>
<comment type="caution">
    <text evidence="1">The sequence shown here is derived from an EMBL/GenBank/DDBJ whole genome shotgun (WGS) entry which is preliminary data.</text>
</comment>
<dbReference type="Proteomes" id="UP000828048">
    <property type="component" value="Chromosome 8"/>
</dbReference>
<reference evidence="1 2" key="1">
    <citation type="journal article" date="2021" name="Hortic Res">
        <title>High-quality reference genome and annotation aids understanding of berry development for evergreen blueberry (Vaccinium darrowii).</title>
        <authorList>
            <person name="Yu J."/>
            <person name="Hulse-Kemp A.M."/>
            <person name="Babiker E."/>
            <person name="Staton M."/>
        </authorList>
    </citation>
    <scope>NUCLEOTIDE SEQUENCE [LARGE SCALE GENOMIC DNA]</scope>
    <source>
        <strain evidence="2">cv. NJ 8807/NJ 8810</strain>
        <tissue evidence="1">Young leaf</tissue>
    </source>
</reference>
<evidence type="ECO:0000313" key="2">
    <source>
        <dbReference type="Proteomes" id="UP000828048"/>
    </source>
</evidence>
<name>A0ACB7YJ68_9ERIC</name>
<sequence length="171" mass="18035">MAIGSRGEPRIATGFLLIVNLLLFLVIIGLASWALNKNIDGSSFFNSHLGGNTATIFELIYALLAGVIGVCSVIAGLIHHRSWSRDSLGIAASTAVISFAVTALAFGLAIKEIRLGGFRGSVLKTLEGFVIGSTFLQLLYLLLLHGGMYDSRPHSTSIGGSGKQDKAVMMV</sequence>
<protein>
    <submittedName>
        <fullName evidence="1">Uncharacterized protein</fullName>
    </submittedName>
</protein>
<dbReference type="EMBL" id="CM037158">
    <property type="protein sequence ID" value="KAH7852879.1"/>
    <property type="molecule type" value="Genomic_DNA"/>
</dbReference>
<keyword evidence="2" id="KW-1185">Reference proteome</keyword>
<accession>A0ACB7YJ68</accession>
<organism evidence="1 2">
    <name type="scientific">Vaccinium darrowii</name>
    <dbReference type="NCBI Taxonomy" id="229202"/>
    <lineage>
        <taxon>Eukaryota</taxon>
        <taxon>Viridiplantae</taxon>
        <taxon>Streptophyta</taxon>
        <taxon>Embryophyta</taxon>
        <taxon>Tracheophyta</taxon>
        <taxon>Spermatophyta</taxon>
        <taxon>Magnoliopsida</taxon>
        <taxon>eudicotyledons</taxon>
        <taxon>Gunneridae</taxon>
        <taxon>Pentapetalae</taxon>
        <taxon>asterids</taxon>
        <taxon>Ericales</taxon>
        <taxon>Ericaceae</taxon>
        <taxon>Vaccinioideae</taxon>
        <taxon>Vaccinieae</taxon>
        <taxon>Vaccinium</taxon>
    </lineage>
</organism>
<evidence type="ECO:0000313" key="1">
    <source>
        <dbReference type="EMBL" id="KAH7852879.1"/>
    </source>
</evidence>
<gene>
    <name evidence="1" type="ORF">Vadar_030451</name>
</gene>